<dbReference type="Proteomes" id="UP000179227">
    <property type="component" value="Unassembled WGS sequence"/>
</dbReference>
<sequence>MAIETRDRSRVTAQGSSLERLLKVGGRYTTRASRENVESLRSYLARRRDILSDFGDTDDEMRIINSMKIQIERSLNRNKRNDGLVVLALKNDDVVGLGNQIIERGVRFPPLLRAVSEITNGRGEAEIVLIREYCQSVLDEIADMPGDPSFSLKRLFFRRNGKSEDH</sequence>
<evidence type="ECO:0000313" key="1">
    <source>
        <dbReference type="EMBL" id="OGE10908.1"/>
    </source>
</evidence>
<name>A0A1F5I3A5_9BACT</name>
<comment type="caution">
    <text evidence="1">The sequence shown here is derived from an EMBL/GenBank/DDBJ whole genome shotgun (WGS) entry which is preliminary data.</text>
</comment>
<protein>
    <submittedName>
        <fullName evidence="1">Uncharacterized protein</fullName>
    </submittedName>
</protein>
<dbReference type="STRING" id="1797729.A3A60_03585"/>
<dbReference type="EMBL" id="MFBS01000005">
    <property type="protein sequence ID" value="OGE10908.1"/>
    <property type="molecule type" value="Genomic_DNA"/>
</dbReference>
<reference evidence="1 2" key="1">
    <citation type="journal article" date="2016" name="Nat. Commun.">
        <title>Thousands of microbial genomes shed light on interconnected biogeochemical processes in an aquifer system.</title>
        <authorList>
            <person name="Anantharaman K."/>
            <person name="Brown C.T."/>
            <person name="Hug L.A."/>
            <person name="Sharon I."/>
            <person name="Castelle C.J."/>
            <person name="Probst A.J."/>
            <person name="Thomas B.C."/>
            <person name="Singh A."/>
            <person name="Wilkins M.J."/>
            <person name="Karaoz U."/>
            <person name="Brodie E.L."/>
            <person name="Williams K.H."/>
            <person name="Hubbard S.S."/>
            <person name="Banfield J.F."/>
        </authorList>
    </citation>
    <scope>NUCLEOTIDE SEQUENCE [LARGE SCALE GENOMIC DNA]</scope>
</reference>
<accession>A0A1F5I3A5</accession>
<dbReference type="AlphaFoldDB" id="A0A1F5I3A5"/>
<gene>
    <name evidence="1" type="ORF">A3A60_03585</name>
</gene>
<evidence type="ECO:0000313" key="2">
    <source>
        <dbReference type="Proteomes" id="UP000179227"/>
    </source>
</evidence>
<organism evidence="1 2">
    <name type="scientific">Candidatus Curtissbacteria bacterium RIFCSPLOWO2_01_FULL_42_26</name>
    <dbReference type="NCBI Taxonomy" id="1797729"/>
    <lineage>
        <taxon>Bacteria</taxon>
        <taxon>Candidatus Curtissiibacteriota</taxon>
    </lineage>
</organism>
<proteinExistence type="predicted"/>